<keyword evidence="5" id="KW-0547">Nucleotide-binding</keyword>
<gene>
    <name evidence="9" type="primary">ldh</name>
    <name evidence="9" type="ORF">GCM10010185_71800</name>
</gene>
<dbReference type="SUPFAM" id="SSF53223">
    <property type="entry name" value="Aminoacid dehydrogenase-like, N-terminal domain"/>
    <property type="match status" value="1"/>
</dbReference>
<protein>
    <submittedName>
        <fullName evidence="9">Leucine dehydrogenase</fullName>
    </submittedName>
</protein>
<feature type="binding site" evidence="5">
    <location>
        <begin position="194"/>
        <end position="199"/>
    </location>
    <ligand>
        <name>NAD(+)</name>
        <dbReference type="ChEBI" id="CHEBI:57540"/>
    </ligand>
</feature>
<dbReference type="InterPro" id="IPR006097">
    <property type="entry name" value="Glu/Leu/Phe/Val/Trp_DH_dimer"/>
</dbReference>
<dbReference type="PRINTS" id="PR00082">
    <property type="entry name" value="GLFDHDRGNASE"/>
</dbReference>
<dbReference type="RefSeq" id="WP_189227784.1">
    <property type="nucleotide sequence ID" value="NZ_BMRG01000038.1"/>
</dbReference>
<feature type="domain" description="Glutamate/phenylalanine/leucine/valine/L-tryptophan dehydrogenase C-terminal" evidence="8">
    <location>
        <begin position="161"/>
        <end position="362"/>
    </location>
</feature>
<dbReference type="Gene3D" id="3.40.50.720">
    <property type="entry name" value="NAD(P)-binding Rossmann-like Domain"/>
    <property type="match status" value="1"/>
</dbReference>
<dbReference type="SUPFAM" id="SSF51735">
    <property type="entry name" value="NAD(P)-binding Rossmann-fold domains"/>
    <property type="match status" value="1"/>
</dbReference>
<dbReference type="InterPro" id="IPR006095">
    <property type="entry name" value="Glu/Leu/Phe/Val/Trp_DH"/>
</dbReference>
<comment type="caution">
    <text evidence="9">The sequence shown here is derived from an EMBL/GenBank/DDBJ whole genome shotgun (WGS) entry which is preliminary data.</text>
</comment>
<dbReference type="Proteomes" id="UP000639606">
    <property type="component" value="Unassembled WGS sequence"/>
</dbReference>
<feature type="region of interest" description="Disordered" evidence="7">
    <location>
        <begin position="358"/>
        <end position="382"/>
    </location>
</feature>
<evidence type="ECO:0000256" key="2">
    <source>
        <dbReference type="ARBA" id="ARBA00023002"/>
    </source>
</evidence>
<keyword evidence="10" id="KW-1185">Reference proteome</keyword>
<reference evidence="9" key="2">
    <citation type="submission" date="2020-09" db="EMBL/GenBank/DDBJ databases">
        <authorList>
            <person name="Sun Q."/>
            <person name="Ohkuma M."/>
        </authorList>
    </citation>
    <scope>NUCLEOTIDE SEQUENCE</scope>
    <source>
        <strain evidence="9">JCM 3313</strain>
    </source>
</reference>
<evidence type="ECO:0000313" key="9">
    <source>
        <dbReference type="EMBL" id="GGP87863.1"/>
    </source>
</evidence>
<dbReference type="PANTHER" id="PTHR42722:SF1">
    <property type="entry name" value="VALINE DEHYDROGENASE"/>
    <property type="match status" value="1"/>
</dbReference>
<dbReference type="InterPro" id="IPR016211">
    <property type="entry name" value="Glu/Phe/Leu/Val/Trp_DH_bac/arc"/>
</dbReference>
<evidence type="ECO:0000256" key="7">
    <source>
        <dbReference type="SAM" id="MobiDB-lite"/>
    </source>
</evidence>
<dbReference type="Pfam" id="PF00208">
    <property type="entry name" value="ELFV_dehydrog"/>
    <property type="match status" value="1"/>
</dbReference>
<evidence type="ECO:0000256" key="1">
    <source>
        <dbReference type="ARBA" id="ARBA00006382"/>
    </source>
</evidence>
<evidence type="ECO:0000256" key="4">
    <source>
        <dbReference type="PIRSR" id="PIRSR000188-1"/>
    </source>
</evidence>
<evidence type="ECO:0000256" key="6">
    <source>
        <dbReference type="RuleBase" id="RU004417"/>
    </source>
</evidence>
<sequence length="382" mass="39930">MTAPVPAHRPAAAAARPLTAERVRIERGRRSGQTVIVSVDSTRLGPALGGCRVKTYPSWRDGLDDVLRLSAAMTEKAALAGLDHGGGKTVVALDGSTSADWTGARRADLLADVAEVVEGFGGDYIIGPDIGTSPEDMALLWSGTRHVLCRPESAGGSGDSSIPTALGVTSAIEAVCAHLWAGRDLSTLRFSLIGLGHVGAVVGDWLAARGAELTVSDIDPRHRALAERWRATWVTPREALLREVDVVVPCAVGGILTPDSVARLRCRAVVGAANNQLDHASTADLLHERGVLWAPDTIVSAGGIIASVARELHGATRVEAERRVRGIGDRLAGVLADANTRGTTPLRAARDLVDRRLRNSSGERPGGPAVGWPQAAAAPDRP</sequence>
<keyword evidence="3 5" id="KW-0520">NAD</keyword>
<proteinExistence type="inferred from homology"/>
<evidence type="ECO:0000256" key="5">
    <source>
        <dbReference type="PIRSR" id="PIRSR000188-2"/>
    </source>
</evidence>
<feature type="active site" description="Proton donor/acceptor" evidence="4">
    <location>
        <position position="88"/>
    </location>
</feature>
<dbReference type="CDD" id="cd01075">
    <property type="entry name" value="NAD_bind_Leu_Phe_Val_DH"/>
    <property type="match status" value="1"/>
</dbReference>
<evidence type="ECO:0000256" key="3">
    <source>
        <dbReference type="ARBA" id="ARBA00023027"/>
    </source>
</evidence>
<dbReference type="AlphaFoldDB" id="A0A918EHC5"/>
<dbReference type="PANTHER" id="PTHR42722">
    <property type="entry name" value="LEUCINE DEHYDROGENASE"/>
    <property type="match status" value="1"/>
</dbReference>
<dbReference type="GO" id="GO:0006520">
    <property type="term" value="P:amino acid metabolic process"/>
    <property type="evidence" value="ECO:0007669"/>
    <property type="project" value="InterPro"/>
</dbReference>
<evidence type="ECO:0000313" key="10">
    <source>
        <dbReference type="Proteomes" id="UP000639606"/>
    </source>
</evidence>
<accession>A0A918EHC5</accession>
<organism evidence="9 10">
    <name type="scientific">Saccharothrix coeruleofusca</name>
    <dbReference type="NCBI Taxonomy" id="33919"/>
    <lineage>
        <taxon>Bacteria</taxon>
        <taxon>Bacillati</taxon>
        <taxon>Actinomycetota</taxon>
        <taxon>Actinomycetes</taxon>
        <taxon>Pseudonocardiales</taxon>
        <taxon>Pseudonocardiaceae</taxon>
        <taxon>Saccharothrix</taxon>
    </lineage>
</organism>
<dbReference type="InterPro" id="IPR046346">
    <property type="entry name" value="Aminoacid_DH-like_N_sf"/>
</dbReference>
<dbReference type="PIRSF" id="PIRSF000188">
    <property type="entry name" value="Phe_leu_dh"/>
    <property type="match status" value="1"/>
</dbReference>
<dbReference type="InterPro" id="IPR036291">
    <property type="entry name" value="NAD(P)-bd_dom_sf"/>
</dbReference>
<dbReference type="SMART" id="SM00839">
    <property type="entry name" value="ELFV_dehydrog"/>
    <property type="match status" value="1"/>
</dbReference>
<dbReference type="EMBL" id="BMRG01000038">
    <property type="protein sequence ID" value="GGP87863.1"/>
    <property type="molecule type" value="Genomic_DNA"/>
</dbReference>
<evidence type="ECO:0000259" key="8">
    <source>
        <dbReference type="SMART" id="SM00839"/>
    </source>
</evidence>
<dbReference type="Gene3D" id="3.40.50.10860">
    <property type="entry name" value="Leucine Dehydrogenase, chain A, domain 1"/>
    <property type="match status" value="1"/>
</dbReference>
<comment type="similarity">
    <text evidence="1 6">Belongs to the Glu/Leu/Phe/Val dehydrogenases family.</text>
</comment>
<dbReference type="Pfam" id="PF02812">
    <property type="entry name" value="ELFV_dehydrog_N"/>
    <property type="match status" value="1"/>
</dbReference>
<dbReference type="GO" id="GO:0000166">
    <property type="term" value="F:nucleotide binding"/>
    <property type="evidence" value="ECO:0007669"/>
    <property type="project" value="UniProtKB-KW"/>
</dbReference>
<name>A0A918EHC5_9PSEU</name>
<dbReference type="GO" id="GO:0016639">
    <property type="term" value="F:oxidoreductase activity, acting on the CH-NH2 group of donors, NAD or NADP as acceptor"/>
    <property type="evidence" value="ECO:0007669"/>
    <property type="project" value="InterPro"/>
</dbReference>
<keyword evidence="2 6" id="KW-0560">Oxidoreductase</keyword>
<reference evidence="9" key="1">
    <citation type="journal article" date="2014" name="Int. J. Syst. Evol. Microbiol.">
        <title>Complete genome sequence of Corynebacterium casei LMG S-19264T (=DSM 44701T), isolated from a smear-ripened cheese.</title>
        <authorList>
            <consortium name="US DOE Joint Genome Institute (JGI-PGF)"/>
            <person name="Walter F."/>
            <person name="Albersmeier A."/>
            <person name="Kalinowski J."/>
            <person name="Ruckert C."/>
        </authorList>
    </citation>
    <scope>NUCLEOTIDE SEQUENCE</scope>
    <source>
        <strain evidence="9">JCM 3313</strain>
    </source>
</reference>
<dbReference type="InterPro" id="IPR006096">
    <property type="entry name" value="Glu/Leu/Phe/Val/Trp_DH_C"/>
</dbReference>